<keyword evidence="1" id="KW-0812">Transmembrane</keyword>
<accession>A0A1X7NSU2</accession>
<evidence type="ECO:0000313" key="2">
    <source>
        <dbReference type="EMBL" id="SMH40291.1"/>
    </source>
</evidence>
<feature type="transmembrane region" description="Helical" evidence="1">
    <location>
        <begin position="9"/>
        <end position="29"/>
    </location>
</feature>
<dbReference type="OrthoDB" id="8084463at2"/>
<feature type="transmembrane region" description="Helical" evidence="1">
    <location>
        <begin position="77"/>
        <end position="95"/>
    </location>
</feature>
<reference evidence="2 3" key="1">
    <citation type="submission" date="2017-04" db="EMBL/GenBank/DDBJ databases">
        <authorList>
            <person name="Afonso C.L."/>
            <person name="Miller P.J."/>
            <person name="Scott M.A."/>
            <person name="Spackman E."/>
            <person name="Goraichik I."/>
            <person name="Dimitrov K.M."/>
            <person name="Suarez D.L."/>
            <person name="Swayne D.E."/>
        </authorList>
    </citation>
    <scope>NUCLEOTIDE SEQUENCE [LARGE SCALE GENOMIC DNA]</scope>
    <source>
        <strain evidence="2 3">B5P</strain>
    </source>
</reference>
<proteinExistence type="predicted"/>
<keyword evidence="3" id="KW-1185">Reference proteome</keyword>
<evidence type="ECO:0000256" key="1">
    <source>
        <dbReference type="SAM" id="Phobius"/>
    </source>
</evidence>
<dbReference type="RefSeq" id="WP_085464289.1">
    <property type="nucleotide sequence ID" value="NZ_FXBL01000004.1"/>
</dbReference>
<keyword evidence="1" id="KW-0472">Membrane</keyword>
<dbReference type="EMBL" id="FXBL01000004">
    <property type="protein sequence ID" value="SMH40291.1"/>
    <property type="molecule type" value="Genomic_DNA"/>
</dbReference>
<protein>
    <submittedName>
        <fullName evidence="2">Uncharacterized protein</fullName>
    </submittedName>
</protein>
<dbReference type="Proteomes" id="UP000193083">
    <property type="component" value="Unassembled WGS sequence"/>
</dbReference>
<organism evidence="2 3">
    <name type="scientific">Mesorhizobium australicum</name>
    <dbReference type="NCBI Taxonomy" id="536018"/>
    <lineage>
        <taxon>Bacteria</taxon>
        <taxon>Pseudomonadati</taxon>
        <taxon>Pseudomonadota</taxon>
        <taxon>Alphaproteobacteria</taxon>
        <taxon>Hyphomicrobiales</taxon>
        <taxon>Phyllobacteriaceae</taxon>
        <taxon>Mesorhizobium</taxon>
    </lineage>
</organism>
<keyword evidence="1" id="KW-1133">Transmembrane helix</keyword>
<evidence type="ECO:0000313" key="3">
    <source>
        <dbReference type="Proteomes" id="UP000193083"/>
    </source>
</evidence>
<name>A0A1X7NSU2_9HYPH</name>
<sequence length="100" mass="11301">MKELLQSSTVFFIFCGLWAVAMIAMWISVTRLCYAIEARSGRPVLKNGLPGFANVFPVAFNVGVAKDEETQRMRWRMVQRLLVIGAGFAFFLIVLREANI</sequence>
<dbReference type="AlphaFoldDB" id="A0A1X7NSU2"/>
<gene>
    <name evidence="2" type="ORF">SAMN02982922_2292</name>
</gene>